<feature type="compositionally biased region" description="Basic and acidic residues" evidence="3">
    <location>
        <begin position="51"/>
        <end position="61"/>
    </location>
</feature>
<comment type="similarity">
    <text evidence="1">Belongs to the SPIRAL1 family.</text>
</comment>
<dbReference type="GO" id="GO:0010005">
    <property type="term" value="C:cortical microtubule, transverse to long axis"/>
    <property type="evidence" value="ECO:0007669"/>
    <property type="project" value="TreeGrafter"/>
</dbReference>
<accession>A0AAW2JT75</accession>
<reference evidence="4" key="2">
    <citation type="journal article" date="2024" name="Plant">
        <title>Genomic evolution and insights into agronomic trait innovations of Sesamum species.</title>
        <authorList>
            <person name="Miao H."/>
            <person name="Wang L."/>
            <person name="Qu L."/>
            <person name="Liu H."/>
            <person name="Sun Y."/>
            <person name="Le M."/>
            <person name="Wang Q."/>
            <person name="Wei S."/>
            <person name="Zheng Y."/>
            <person name="Lin W."/>
            <person name="Duan Y."/>
            <person name="Cao H."/>
            <person name="Xiong S."/>
            <person name="Wang X."/>
            <person name="Wei L."/>
            <person name="Li C."/>
            <person name="Ma Q."/>
            <person name="Ju M."/>
            <person name="Zhao R."/>
            <person name="Li G."/>
            <person name="Mu C."/>
            <person name="Tian Q."/>
            <person name="Mei H."/>
            <person name="Zhang T."/>
            <person name="Gao T."/>
            <person name="Zhang H."/>
        </authorList>
    </citation>
    <scope>NUCLEOTIDE SEQUENCE</scope>
    <source>
        <strain evidence="4">G02</strain>
    </source>
</reference>
<name>A0AAW2JT75_SESRA</name>
<organism evidence="4">
    <name type="scientific">Sesamum radiatum</name>
    <name type="common">Black benniseed</name>
    <dbReference type="NCBI Taxonomy" id="300843"/>
    <lineage>
        <taxon>Eukaryota</taxon>
        <taxon>Viridiplantae</taxon>
        <taxon>Streptophyta</taxon>
        <taxon>Embryophyta</taxon>
        <taxon>Tracheophyta</taxon>
        <taxon>Spermatophyta</taxon>
        <taxon>Magnoliopsida</taxon>
        <taxon>eudicotyledons</taxon>
        <taxon>Gunneridae</taxon>
        <taxon>Pentapetalae</taxon>
        <taxon>asterids</taxon>
        <taxon>lamiids</taxon>
        <taxon>Lamiales</taxon>
        <taxon>Pedaliaceae</taxon>
        <taxon>Sesamum</taxon>
    </lineage>
</organism>
<evidence type="ECO:0000256" key="2">
    <source>
        <dbReference type="ARBA" id="ARBA00022701"/>
    </source>
</evidence>
<dbReference type="AlphaFoldDB" id="A0AAW2JT75"/>
<protein>
    <submittedName>
        <fullName evidence="4">Protein SPIRAL1-like 1</fullName>
    </submittedName>
</protein>
<feature type="compositionally biased region" description="Polar residues" evidence="3">
    <location>
        <begin position="63"/>
        <end position="77"/>
    </location>
</feature>
<dbReference type="PANTHER" id="PTHR33403">
    <property type="entry name" value="SPR1"/>
    <property type="match status" value="1"/>
</dbReference>
<comment type="caution">
    <text evidence="4">The sequence shown here is derived from an EMBL/GenBank/DDBJ whole genome shotgun (WGS) entry which is preliminary data.</text>
</comment>
<reference evidence="4" key="1">
    <citation type="submission" date="2020-06" db="EMBL/GenBank/DDBJ databases">
        <authorList>
            <person name="Li T."/>
            <person name="Hu X."/>
            <person name="Zhang T."/>
            <person name="Song X."/>
            <person name="Zhang H."/>
            <person name="Dai N."/>
            <person name="Sheng W."/>
            <person name="Hou X."/>
            <person name="Wei L."/>
        </authorList>
    </citation>
    <scope>NUCLEOTIDE SEQUENCE</scope>
    <source>
        <strain evidence="4">G02</strain>
        <tissue evidence="4">Leaf</tissue>
    </source>
</reference>
<sequence length="155" mass="15860">MSGISLSGRSDLKAAEVEFCDLGIGEMGRGVSCGGGQSSLGYLFGSGEAPKPAKEAPKPAKDNVQSAPSETKTSSKPNAPAEPVDISKQIPAGINTSTANNYVRTDGQNTGNFITFSCIDYATESSPTPWEDRPSTKVHAAPGGGSSLGYLFGGN</sequence>
<dbReference type="PANTHER" id="PTHR33403:SF31">
    <property type="entry name" value="PROTEIN SPIRAL1-LIKE 1"/>
    <property type="match status" value="1"/>
</dbReference>
<evidence type="ECO:0000256" key="1">
    <source>
        <dbReference type="ARBA" id="ARBA00009656"/>
    </source>
</evidence>
<feature type="region of interest" description="Disordered" evidence="3">
    <location>
        <begin position="44"/>
        <end position="92"/>
    </location>
</feature>
<dbReference type="GO" id="GO:0043622">
    <property type="term" value="P:cortical microtubule organization"/>
    <property type="evidence" value="ECO:0007669"/>
    <property type="project" value="InterPro"/>
</dbReference>
<feature type="region of interest" description="Disordered" evidence="3">
    <location>
        <begin position="126"/>
        <end position="155"/>
    </location>
</feature>
<keyword evidence="2" id="KW-0493">Microtubule</keyword>
<feature type="compositionally biased region" description="Gly residues" evidence="3">
    <location>
        <begin position="142"/>
        <end position="155"/>
    </location>
</feature>
<evidence type="ECO:0000313" key="4">
    <source>
        <dbReference type="EMBL" id="KAL0296845.1"/>
    </source>
</evidence>
<dbReference type="InterPro" id="IPR039613">
    <property type="entry name" value="SPR1/2/3/4/5"/>
</dbReference>
<gene>
    <name evidence="4" type="ORF">Sradi_6736600</name>
</gene>
<dbReference type="EMBL" id="JACGWJ010000032">
    <property type="protein sequence ID" value="KAL0296845.1"/>
    <property type="molecule type" value="Genomic_DNA"/>
</dbReference>
<proteinExistence type="inferred from homology"/>
<evidence type="ECO:0000256" key="3">
    <source>
        <dbReference type="SAM" id="MobiDB-lite"/>
    </source>
</evidence>